<accession>A0A645D1T1</accession>
<proteinExistence type="predicted"/>
<dbReference type="AlphaFoldDB" id="A0A645D1T1"/>
<feature type="transmembrane region" description="Helical" evidence="1">
    <location>
        <begin position="12"/>
        <end position="35"/>
    </location>
</feature>
<dbReference type="EMBL" id="VSSQ01032005">
    <property type="protein sequence ID" value="MPM83125.1"/>
    <property type="molecule type" value="Genomic_DNA"/>
</dbReference>
<name>A0A645D1T1_9ZZZZ</name>
<evidence type="ECO:0000313" key="2">
    <source>
        <dbReference type="EMBL" id="MPM83125.1"/>
    </source>
</evidence>
<sequence>MFGLSERSFKLINILLVMFVPIISIFIFDGVFIAIRNIKNKFIKHR</sequence>
<keyword evidence="1" id="KW-0472">Membrane</keyword>
<keyword evidence="1" id="KW-1133">Transmembrane helix</keyword>
<evidence type="ECO:0000256" key="1">
    <source>
        <dbReference type="SAM" id="Phobius"/>
    </source>
</evidence>
<organism evidence="2">
    <name type="scientific">bioreactor metagenome</name>
    <dbReference type="NCBI Taxonomy" id="1076179"/>
    <lineage>
        <taxon>unclassified sequences</taxon>
        <taxon>metagenomes</taxon>
        <taxon>ecological metagenomes</taxon>
    </lineage>
</organism>
<keyword evidence="1" id="KW-0812">Transmembrane</keyword>
<comment type="caution">
    <text evidence="2">The sequence shown here is derived from an EMBL/GenBank/DDBJ whole genome shotgun (WGS) entry which is preliminary data.</text>
</comment>
<reference evidence="2" key="1">
    <citation type="submission" date="2019-08" db="EMBL/GenBank/DDBJ databases">
        <authorList>
            <person name="Kucharzyk K."/>
            <person name="Murdoch R.W."/>
            <person name="Higgins S."/>
            <person name="Loffler F."/>
        </authorList>
    </citation>
    <scope>NUCLEOTIDE SEQUENCE</scope>
</reference>
<gene>
    <name evidence="2" type="ORF">SDC9_130188</name>
</gene>
<protein>
    <submittedName>
        <fullName evidence="2">Uncharacterized protein</fullName>
    </submittedName>
</protein>